<proteinExistence type="predicted"/>
<dbReference type="InterPro" id="IPR050739">
    <property type="entry name" value="MFP"/>
</dbReference>
<accession>A0AAJ6H0F4</accession>
<evidence type="ECO:0000313" key="6">
    <source>
        <dbReference type="Proteomes" id="UP001228059"/>
    </source>
</evidence>
<keyword evidence="2" id="KW-0812">Transmembrane</keyword>
<sequence>MERCWYEQARAVRHRRTARRGVGGRRPMTRLFRREVMDAQQRSRLGPVVLRQRGALGWCVGVLMATVILLLVGFFCLGFARRQTLYGTVVPADGMIAITTPQSGVVANVGVVQGQRVAAGQVLFVLAAEHRDDRGRPSQQAAAVLAEQQRLTAEAMDQLRAQGRLQQQAAARALAGLRNRLEQVDAELGVLRHRQQLTQSIEQRYRTALTRGLVSQQFVDEKQADVLDQRAHALELQRERLTLADALAQAQAELQQLPVSLRQQLALAGASLQADRRTAIEQAAASRWEVRAPRAGRVALRPLQRGQAVGQGQRLADLLPTSTATEVVLYAPSRAAGLIGPGIPVQLRFDALPYQHYGQFAGRVVEIAAAPEPPRADAALASEPLYRVRVRLAGDAALRAGHAAVLRPGMRVQGTLALEWRRFSQWAFEPLSSLHGTLR</sequence>
<feature type="domain" description="AprE-like beta-barrel" evidence="4">
    <location>
        <begin position="336"/>
        <end position="415"/>
    </location>
</feature>
<evidence type="ECO:0000256" key="2">
    <source>
        <dbReference type="SAM" id="Phobius"/>
    </source>
</evidence>
<dbReference type="Proteomes" id="UP001228059">
    <property type="component" value="Chromosome"/>
</dbReference>
<dbReference type="Pfam" id="PF26002">
    <property type="entry name" value="Beta-barrel_AprE"/>
    <property type="match status" value="1"/>
</dbReference>
<dbReference type="InterPro" id="IPR058647">
    <property type="entry name" value="BSH_CzcB-like"/>
</dbReference>
<dbReference type="RefSeq" id="WP_229690456.1">
    <property type="nucleotide sequence ID" value="NZ_CP127225.1"/>
</dbReference>
<feature type="coiled-coil region" evidence="1">
    <location>
        <begin position="167"/>
        <end position="194"/>
    </location>
</feature>
<feature type="transmembrane region" description="Helical" evidence="2">
    <location>
        <begin position="55"/>
        <end position="77"/>
    </location>
</feature>
<evidence type="ECO:0000259" key="3">
    <source>
        <dbReference type="Pfam" id="PF25973"/>
    </source>
</evidence>
<feature type="domain" description="CzcB-like barrel-sandwich hybrid" evidence="3">
    <location>
        <begin position="97"/>
        <end position="314"/>
    </location>
</feature>
<keyword evidence="2" id="KW-1133">Transmembrane helix</keyword>
<dbReference type="Gene3D" id="2.40.30.170">
    <property type="match status" value="1"/>
</dbReference>
<dbReference type="AlphaFoldDB" id="A0AAJ6H0F4"/>
<dbReference type="Pfam" id="PF25973">
    <property type="entry name" value="BSH_CzcB"/>
    <property type="match status" value="1"/>
</dbReference>
<reference evidence="5 6" key="1">
    <citation type="submission" date="2023-05" db="EMBL/GenBank/DDBJ databases">
        <title>Complete Genome Resource of Xanthomonas oryzae pv. leersiae Strain YNJC Isolated From Plateau Japonica Rice in Southwest China.</title>
        <authorList>
            <person name="Aa X."/>
            <person name="Mei L."/>
            <person name="Liu P."/>
            <person name="Yang Y."/>
            <person name="Tang C."/>
            <person name="Zhang F."/>
            <person name="Dong C."/>
            <person name="Wang B."/>
            <person name="Chen X."/>
            <person name="Dai L."/>
        </authorList>
    </citation>
    <scope>NUCLEOTIDE SEQUENCE [LARGE SCALE GENOMIC DNA]</scope>
    <source>
        <strain evidence="5 6">YNJC</strain>
    </source>
</reference>
<keyword evidence="1" id="KW-0175">Coiled coil</keyword>
<protein>
    <submittedName>
        <fullName evidence="5">HlyD family efflux transporter periplasmic adaptor subunit</fullName>
    </submittedName>
</protein>
<evidence type="ECO:0000259" key="4">
    <source>
        <dbReference type="Pfam" id="PF26002"/>
    </source>
</evidence>
<evidence type="ECO:0000256" key="1">
    <source>
        <dbReference type="SAM" id="Coils"/>
    </source>
</evidence>
<dbReference type="PRINTS" id="PR01490">
    <property type="entry name" value="RTXTOXIND"/>
</dbReference>
<name>A0AAJ6H0F4_9XANT</name>
<dbReference type="InterPro" id="IPR058982">
    <property type="entry name" value="Beta-barrel_AprE"/>
</dbReference>
<evidence type="ECO:0000313" key="5">
    <source>
        <dbReference type="EMBL" id="WIX07660.1"/>
    </source>
</evidence>
<dbReference type="PANTHER" id="PTHR30386:SF28">
    <property type="entry name" value="EXPORTED PROTEIN"/>
    <property type="match status" value="1"/>
</dbReference>
<dbReference type="PANTHER" id="PTHR30386">
    <property type="entry name" value="MEMBRANE FUSION SUBUNIT OF EMRAB-TOLC MULTIDRUG EFFLUX PUMP"/>
    <property type="match status" value="1"/>
</dbReference>
<keyword evidence="2" id="KW-0472">Membrane</keyword>
<dbReference type="Gene3D" id="2.40.50.100">
    <property type="match status" value="1"/>
</dbReference>
<organism evidence="5 6">
    <name type="scientific">Xanthomonas oryzae pv. leersiae</name>
    <dbReference type="NCBI Taxonomy" id="3112258"/>
    <lineage>
        <taxon>Bacteria</taxon>
        <taxon>Pseudomonadati</taxon>
        <taxon>Pseudomonadota</taxon>
        <taxon>Gammaproteobacteria</taxon>
        <taxon>Lysobacterales</taxon>
        <taxon>Lysobacteraceae</taxon>
        <taxon>Xanthomonas</taxon>
    </lineage>
</organism>
<dbReference type="EMBL" id="CP127225">
    <property type="protein sequence ID" value="WIX07660.1"/>
    <property type="molecule type" value="Genomic_DNA"/>
</dbReference>
<gene>
    <name evidence="5" type="ORF">QN060_06320</name>
</gene>